<gene>
    <name evidence="3" type="ORF">KLLA0_B01452g</name>
</gene>
<name>Q6CWU4_KLULA</name>
<feature type="region of interest" description="Disordered" evidence="1">
    <location>
        <begin position="145"/>
        <end position="168"/>
    </location>
</feature>
<feature type="region of interest" description="Disordered" evidence="1">
    <location>
        <begin position="1"/>
        <end position="90"/>
    </location>
</feature>
<evidence type="ECO:0000313" key="3">
    <source>
        <dbReference type="EMBL" id="CAH01988.1"/>
    </source>
</evidence>
<dbReference type="Pfam" id="PF15463">
    <property type="entry name" value="ECM11"/>
    <property type="match status" value="1"/>
</dbReference>
<keyword evidence="4" id="KW-1185">Reference proteome</keyword>
<proteinExistence type="predicted"/>
<protein>
    <submittedName>
        <fullName evidence="3">KLLA0B01452p</fullName>
    </submittedName>
</protein>
<evidence type="ECO:0000313" key="4">
    <source>
        <dbReference type="Proteomes" id="UP000000598"/>
    </source>
</evidence>
<dbReference type="PaxDb" id="284590-Q6CWU4"/>
<organism evidence="3 4">
    <name type="scientific">Kluyveromyces lactis (strain ATCC 8585 / CBS 2359 / DSM 70799 / NBRC 1267 / NRRL Y-1140 / WM37)</name>
    <name type="common">Yeast</name>
    <name type="synonym">Candida sphaerica</name>
    <dbReference type="NCBI Taxonomy" id="284590"/>
    <lineage>
        <taxon>Eukaryota</taxon>
        <taxon>Fungi</taxon>
        <taxon>Dikarya</taxon>
        <taxon>Ascomycota</taxon>
        <taxon>Saccharomycotina</taxon>
        <taxon>Saccharomycetes</taxon>
        <taxon>Saccharomycetales</taxon>
        <taxon>Saccharomycetaceae</taxon>
        <taxon>Kluyveromyces</taxon>
    </lineage>
</organism>
<feature type="compositionally biased region" description="Polar residues" evidence="1">
    <location>
        <begin position="9"/>
        <end position="36"/>
    </location>
</feature>
<dbReference type="FunCoup" id="Q6CWU4">
    <property type="interactions" value="30"/>
</dbReference>
<dbReference type="InterPro" id="IPR029178">
    <property type="entry name" value="Ecm11_C"/>
</dbReference>
<feature type="compositionally biased region" description="Polar residues" evidence="1">
    <location>
        <begin position="44"/>
        <end position="53"/>
    </location>
</feature>
<dbReference type="HOGENOM" id="CLU_987167_0_0_1"/>
<dbReference type="eggNOG" id="ENOG502S4IU">
    <property type="taxonomic scope" value="Eukaryota"/>
</dbReference>
<dbReference type="EMBL" id="CR382122">
    <property type="protein sequence ID" value="CAH01988.1"/>
    <property type="molecule type" value="Genomic_DNA"/>
</dbReference>
<sequence length="282" mass="31588">MSLVKKEPGSTTESSCWSSGGTSDKSAQNNQPNNSRPPLKQKTENVPTSTAIDSDSKKNILSKYMLSPHNAHTNAVKKEPGSSTDQDSPLRIRANPAKKKIGKPVHTEKEMAKKQALMKEQGLQSASSSFNLQLIDPKAVRGLANESDNFSPDRGKQNRNVNEIPKNPGKYEKLNLRLNETDGTESAKYYDEVFSEAEWKQECIDLATYDISQWILKGQDILKEQHALMCRMVQARIKLSHRFQVISDIINERAELLIQQGEILDAKLTKVQDLGKEILDLL</sequence>
<dbReference type="OMA" id="TEHTAFQ"/>
<evidence type="ECO:0000256" key="1">
    <source>
        <dbReference type="SAM" id="MobiDB-lite"/>
    </source>
</evidence>
<feature type="domain" description="Extracellular mutant protein 11 C-terminal" evidence="2">
    <location>
        <begin position="167"/>
        <end position="279"/>
    </location>
</feature>
<dbReference type="Proteomes" id="UP000000598">
    <property type="component" value="Chromosome B"/>
</dbReference>
<evidence type="ECO:0000259" key="2">
    <source>
        <dbReference type="Pfam" id="PF15463"/>
    </source>
</evidence>
<dbReference type="InParanoid" id="Q6CWU4"/>
<dbReference type="KEGG" id="kla:KLLA0_B01452g"/>
<dbReference type="AlphaFoldDB" id="Q6CWU4"/>
<accession>Q6CWU4</accession>
<reference evidence="3 4" key="1">
    <citation type="journal article" date="2004" name="Nature">
        <title>Genome evolution in yeasts.</title>
        <authorList>
            <consortium name="Genolevures"/>
            <person name="Dujon B."/>
            <person name="Sherman D."/>
            <person name="Fischer G."/>
            <person name="Durrens P."/>
            <person name="Casaregola S."/>
            <person name="Lafontaine I."/>
            <person name="de Montigny J."/>
            <person name="Marck C."/>
            <person name="Neuveglise C."/>
            <person name="Talla E."/>
            <person name="Goffard N."/>
            <person name="Frangeul L."/>
            <person name="Aigle M."/>
            <person name="Anthouard V."/>
            <person name="Babour A."/>
            <person name="Barbe V."/>
            <person name="Barnay S."/>
            <person name="Blanchin S."/>
            <person name="Beckerich J.M."/>
            <person name="Beyne E."/>
            <person name="Bleykasten C."/>
            <person name="Boisrame A."/>
            <person name="Boyer J."/>
            <person name="Cattolico L."/>
            <person name="Confanioleri F."/>
            <person name="de Daruvar A."/>
            <person name="Despons L."/>
            <person name="Fabre E."/>
            <person name="Fairhead C."/>
            <person name="Ferry-Dumazet H."/>
            <person name="Groppi A."/>
            <person name="Hantraye F."/>
            <person name="Hennequin C."/>
            <person name="Jauniaux N."/>
            <person name="Joyet P."/>
            <person name="Kachouri R."/>
            <person name="Kerrest A."/>
            <person name="Koszul R."/>
            <person name="Lemaire M."/>
            <person name="Lesur I."/>
            <person name="Ma L."/>
            <person name="Muller H."/>
            <person name="Nicaud J.M."/>
            <person name="Nikolski M."/>
            <person name="Oztas S."/>
            <person name="Ozier-Kalogeropoulos O."/>
            <person name="Pellenz S."/>
            <person name="Potier S."/>
            <person name="Richard G.F."/>
            <person name="Straub M.L."/>
            <person name="Suleau A."/>
            <person name="Swennene D."/>
            <person name="Tekaia F."/>
            <person name="Wesolowski-Louvel M."/>
            <person name="Westhof E."/>
            <person name="Wirth B."/>
            <person name="Zeniou-Meyer M."/>
            <person name="Zivanovic I."/>
            <person name="Bolotin-Fukuhara M."/>
            <person name="Thierry A."/>
            <person name="Bouchier C."/>
            <person name="Caudron B."/>
            <person name="Scarpelli C."/>
            <person name="Gaillardin C."/>
            <person name="Weissenbach J."/>
            <person name="Wincker P."/>
            <person name="Souciet J.L."/>
        </authorList>
    </citation>
    <scope>NUCLEOTIDE SEQUENCE [LARGE SCALE GENOMIC DNA]</scope>
    <source>
        <strain evidence="4">ATCC 8585 / CBS 2359 / DSM 70799 / NBRC 1267 / NRRL Y-1140 / WM37</strain>
    </source>
</reference>